<dbReference type="EMBL" id="DVOF01000021">
    <property type="protein sequence ID" value="HIV02072.1"/>
    <property type="molecule type" value="Genomic_DNA"/>
</dbReference>
<evidence type="ECO:0000313" key="4">
    <source>
        <dbReference type="EMBL" id="HIV02072.1"/>
    </source>
</evidence>
<proteinExistence type="predicted"/>
<keyword evidence="2" id="KW-0378">Hydrolase</keyword>
<reference evidence="4" key="2">
    <citation type="journal article" date="2021" name="PeerJ">
        <title>Extensive microbial diversity within the chicken gut microbiome revealed by metagenomics and culture.</title>
        <authorList>
            <person name="Gilroy R."/>
            <person name="Ravi A."/>
            <person name="Getino M."/>
            <person name="Pursley I."/>
            <person name="Horton D.L."/>
            <person name="Alikhan N.F."/>
            <person name="Baker D."/>
            <person name="Gharbi K."/>
            <person name="Hall N."/>
            <person name="Watson M."/>
            <person name="Adriaenssens E.M."/>
            <person name="Foster-Nyarko E."/>
            <person name="Jarju S."/>
            <person name="Secka A."/>
            <person name="Antonio M."/>
            <person name="Oren A."/>
            <person name="Chaudhuri R.R."/>
            <person name="La Ragione R."/>
            <person name="Hildebrand F."/>
            <person name="Pallen M.J."/>
        </authorList>
    </citation>
    <scope>NUCLEOTIDE SEQUENCE</scope>
    <source>
        <strain evidence="4">4920</strain>
    </source>
</reference>
<dbReference type="GO" id="GO:0016020">
    <property type="term" value="C:membrane"/>
    <property type="evidence" value="ECO:0007669"/>
    <property type="project" value="TreeGrafter"/>
</dbReference>
<dbReference type="PROSITE" id="PS51677">
    <property type="entry name" value="NODB"/>
    <property type="match status" value="1"/>
</dbReference>
<dbReference type="Pfam" id="PF01522">
    <property type="entry name" value="Polysacc_deac_1"/>
    <property type="match status" value="1"/>
</dbReference>
<feature type="domain" description="NodB homology" evidence="3">
    <location>
        <begin position="53"/>
        <end position="232"/>
    </location>
</feature>
<gene>
    <name evidence="4" type="ORF">IAC74_00750</name>
</gene>
<evidence type="ECO:0000259" key="3">
    <source>
        <dbReference type="PROSITE" id="PS51677"/>
    </source>
</evidence>
<dbReference type="GO" id="GO:0005975">
    <property type="term" value="P:carbohydrate metabolic process"/>
    <property type="evidence" value="ECO:0007669"/>
    <property type="project" value="InterPro"/>
</dbReference>
<evidence type="ECO:0000256" key="1">
    <source>
        <dbReference type="ARBA" id="ARBA00022723"/>
    </source>
</evidence>
<dbReference type="GO" id="GO:0016810">
    <property type="term" value="F:hydrolase activity, acting on carbon-nitrogen (but not peptide) bonds"/>
    <property type="evidence" value="ECO:0007669"/>
    <property type="project" value="InterPro"/>
</dbReference>
<dbReference type="InterPro" id="IPR011330">
    <property type="entry name" value="Glyco_hydro/deAcase_b/a-brl"/>
</dbReference>
<dbReference type="Proteomes" id="UP000886743">
    <property type="component" value="Unassembled WGS sequence"/>
</dbReference>
<dbReference type="AlphaFoldDB" id="A0A9D1NFA5"/>
<reference evidence="4" key="1">
    <citation type="submission" date="2020-10" db="EMBL/GenBank/DDBJ databases">
        <authorList>
            <person name="Gilroy R."/>
        </authorList>
    </citation>
    <scope>NUCLEOTIDE SEQUENCE</scope>
    <source>
        <strain evidence="4">4920</strain>
    </source>
</reference>
<accession>A0A9D1NFA5</accession>
<organism evidence="4 5">
    <name type="scientific">Candidatus Aphodoplasma excrementigallinarum</name>
    <dbReference type="NCBI Taxonomy" id="2840673"/>
    <lineage>
        <taxon>Bacteria</taxon>
        <taxon>Bacillati</taxon>
        <taxon>Bacillota</taxon>
        <taxon>Clostridia</taxon>
        <taxon>Eubacteriales</taxon>
        <taxon>Candidatus Aphodoplasma</taxon>
    </lineage>
</organism>
<dbReference type="InterPro" id="IPR050248">
    <property type="entry name" value="Polysacc_deacetylase_ArnD"/>
</dbReference>
<evidence type="ECO:0000256" key="2">
    <source>
        <dbReference type="ARBA" id="ARBA00022801"/>
    </source>
</evidence>
<protein>
    <submittedName>
        <fullName evidence="4">Polysaccharide deacetylase family protein</fullName>
    </submittedName>
</protein>
<dbReference type="CDD" id="cd10917">
    <property type="entry name" value="CE4_NodB_like_6s_7s"/>
    <property type="match status" value="1"/>
</dbReference>
<dbReference type="InterPro" id="IPR002509">
    <property type="entry name" value="NODB_dom"/>
</dbReference>
<keyword evidence="1" id="KW-0479">Metal-binding</keyword>
<sequence length="261" mass="28845">MKIFVFSRNNLIFYAVLVVVLAGLIGLRGSGDLAAVNTNARLLPIYSVETPEKYVAITFDSAWEDADTADILAVLEKYNAKATFFVTGDYLDRCGASAKAFFDAGHEIANHSDQHPHPNQMTRQELEADTKACEEKIFALTGRTNTLYRAPYGEYNNQTVETINGMGYSFIQWDVDSLDYKGLSAQEIEKRVCDKVKNGSIILFHTGTKTGTTAAGLEAVLSNLSAQGYQFKPVSELIYTENYTIDNSGRQIKQAQPTPVQ</sequence>
<dbReference type="GO" id="GO:0046872">
    <property type="term" value="F:metal ion binding"/>
    <property type="evidence" value="ECO:0007669"/>
    <property type="project" value="UniProtKB-KW"/>
</dbReference>
<dbReference type="Gene3D" id="3.20.20.370">
    <property type="entry name" value="Glycoside hydrolase/deacetylase"/>
    <property type="match status" value="1"/>
</dbReference>
<dbReference type="PANTHER" id="PTHR10587:SF133">
    <property type="entry name" value="CHITIN DEACETYLASE 1-RELATED"/>
    <property type="match status" value="1"/>
</dbReference>
<evidence type="ECO:0000313" key="5">
    <source>
        <dbReference type="Proteomes" id="UP000886743"/>
    </source>
</evidence>
<dbReference type="PANTHER" id="PTHR10587">
    <property type="entry name" value="GLYCOSYL TRANSFERASE-RELATED"/>
    <property type="match status" value="1"/>
</dbReference>
<name>A0A9D1NFA5_9FIRM</name>
<dbReference type="SUPFAM" id="SSF88713">
    <property type="entry name" value="Glycoside hydrolase/deacetylase"/>
    <property type="match status" value="1"/>
</dbReference>
<comment type="caution">
    <text evidence="4">The sequence shown here is derived from an EMBL/GenBank/DDBJ whole genome shotgun (WGS) entry which is preliminary data.</text>
</comment>